<protein>
    <recommendedName>
        <fullName evidence="2 9">Sulfiredoxin</fullName>
        <ecNumber evidence="2 9">1.8.98.2</ecNumber>
    </recommendedName>
</protein>
<dbReference type="PANTHER" id="PTHR21348:SF2">
    <property type="entry name" value="SULFIREDOXIN-1"/>
    <property type="match status" value="1"/>
</dbReference>
<keyword evidence="4 9" id="KW-0067">ATP-binding</keyword>
<gene>
    <name evidence="12" type="primary">LOC107065271</name>
</gene>
<proteinExistence type="inferred from homology"/>
<evidence type="ECO:0000256" key="3">
    <source>
        <dbReference type="ARBA" id="ARBA00022741"/>
    </source>
</evidence>
<dbReference type="Pfam" id="PF02195">
    <property type="entry name" value="ParB_N"/>
    <property type="match status" value="1"/>
</dbReference>
<dbReference type="Gene3D" id="3.90.1530.10">
    <property type="entry name" value="Conserved hypothetical protein from pyrococcus furiosus pfu- 392566-001, ParB domain"/>
    <property type="match status" value="1"/>
</dbReference>
<evidence type="ECO:0000256" key="8">
    <source>
        <dbReference type="ARBA" id="ARBA00047514"/>
    </source>
</evidence>
<comment type="catalytic activity">
    <reaction evidence="8 9">
        <text>S-hydroxy-S-oxy-L-cysteinyl-[peroxiredoxin] + [protein]-dithiol + ATP = S-hydroxy-L-cysteinyl-[peroxiredoxin] + [protein]-disulfide + ADP + phosphate</text>
        <dbReference type="Rhea" id="RHEA:17545"/>
        <dbReference type="Rhea" id="RHEA-COMP:10593"/>
        <dbReference type="Rhea" id="RHEA-COMP:10594"/>
        <dbReference type="Rhea" id="RHEA-COMP:13681"/>
        <dbReference type="Rhea" id="RHEA-COMP:17976"/>
        <dbReference type="ChEBI" id="CHEBI:29950"/>
        <dbReference type="ChEBI" id="CHEBI:30616"/>
        <dbReference type="ChEBI" id="CHEBI:43474"/>
        <dbReference type="ChEBI" id="CHEBI:50058"/>
        <dbReference type="ChEBI" id="CHEBI:61973"/>
        <dbReference type="ChEBI" id="CHEBI:61974"/>
        <dbReference type="ChEBI" id="CHEBI:456216"/>
        <dbReference type="EC" id="1.8.98.2"/>
    </reaction>
</comment>
<dbReference type="GeneID" id="107065271"/>
<evidence type="ECO:0000256" key="5">
    <source>
        <dbReference type="ARBA" id="ARBA00022862"/>
    </source>
</evidence>
<dbReference type="PIRSF" id="PIRSF017267">
    <property type="entry name" value="Sulfiredoxin"/>
    <property type="match status" value="1"/>
</dbReference>
<dbReference type="RefSeq" id="XP_015174284.1">
    <property type="nucleotide sequence ID" value="XM_015318798.1"/>
</dbReference>
<evidence type="ECO:0000256" key="4">
    <source>
        <dbReference type="ARBA" id="ARBA00022840"/>
    </source>
</evidence>
<dbReference type="SUPFAM" id="SSF110849">
    <property type="entry name" value="ParB/Sulfiredoxin"/>
    <property type="match status" value="1"/>
</dbReference>
<dbReference type="EC" id="1.8.98.2" evidence="2 9"/>
<dbReference type="Proteomes" id="UP000694924">
    <property type="component" value="Unplaced"/>
</dbReference>
<reference evidence="12" key="1">
    <citation type="submission" date="2025-08" db="UniProtKB">
        <authorList>
            <consortium name="RefSeq"/>
        </authorList>
    </citation>
    <scope>IDENTIFICATION</scope>
    <source>
        <tissue evidence="12">Whole body</tissue>
    </source>
</reference>
<evidence type="ECO:0000313" key="11">
    <source>
        <dbReference type="Proteomes" id="UP000694924"/>
    </source>
</evidence>
<keyword evidence="11" id="KW-1185">Reference proteome</keyword>
<accession>A0ABM1I247</accession>
<keyword evidence="6 9" id="KW-0560">Oxidoreductase</keyword>
<feature type="domain" description="ParB-like N-terminal" evidence="10">
    <location>
        <begin position="40"/>
        <end position="136"/>
    </location>
</feature>
<dbReference type="InterPro" id="IPR016692">
    <property type="entry name" value="Sulfiredoxin"/>
</dbReference>
<evidence type="ECO:0000256" key="9">
    <source>
        <dbReference type="PIRNR" id="PIRNR017267"/>
    </source>
</evidence>
<keyword evidence="3 9" id="KW-0547">Nucleotide-binding</keyword>
<evidence type="ECO:0000313" key="12">
    <source>
        <dbReference type="RefSeq" id="XP_015174284.1"/>
    </source>
</evidence>
<evidence type="ECO:0000256" key="1">
    <source>
        <dbReference type="ARBA" id="ARBA00009609"/>
    </source>
</evidence>
<keyword evidence="5 9" id="KW-0049">Antioxidant</keyword>
<keyword evidence="7" id="KW-1015">Disulfide bond</keyword>
<evidence type="ECO:0000256" key="7">
    <source>
        <dbReference type="ARBA" id="ARBA00023157"/>
    </source>
</evidence>
<dbReference type="CDD" id="cd16395">
    <property type="entry name" value="Srx"/>
    <property type="match status" value="1"/>
</dbReference>
<evidence type="ECO:0000256" key="6">
    <source>
        <dbReference type="ARBA" id="ARBA00023002"/>
    </source>
</evidence>
<dbReference type="PANTHER" id="PTHR21348">
    <property type="match status" value="1"/>
</dbReference>
<dbReference type="SMART" id="SM00470">
    <property type="entry name" value="ParB"/>
    <property type="match status" value="1"/>
</dbReference>
<sequence>MVFLRTIQNLQLSILSWKNLSSKMDKVATSIHSSVDAEVFDVPMNVIIRPFPPDVNEEKVQSLINTLNNPETESLVPPIDILWIKGSEGGDYYYSFGGCHRYTAHKRINKPFIKAKLIKSTVTDLRAYLGNSTPNLK</sequence>
<dbReference type="InterPro" id="IPR036086">
    <property type="entry name" value="ParB/Sulfiredoxin_sf"/>
</dbReference>
<evidence type="ECO:0000256" key="2">
    <source>
        <dbReference type="ARBA" id="ARBA00013055"/>
    </source>
</evidence>
<dbReference type="InterPro" id="IPR003115">
    <property type="entry name" value="ParB_N"/>
</dbReference>
<organism evidence="11 12">
    <name type="scientific">Polistes dominula</name>
    <name type="common">European paper wasp</name>
    <name type="synonym">Vespa dominula</name>
    <dbReference type="NCBI Taxonomy" id="743375"/>
    <lineage>
        <taxon>Eukaryota</taxon>
        <taxon>Metazoa</taxon>
        <taxon>Ecdysozoa</taxon>
        <taxon>Arthropoda</taxon>
        <taxon>Hexapoda</taxon>
        <taxon>Insecta</taxon>
        <taxon>Pterygota</taxon>
        <taxon>Neoptera</taxon>
        <taxon>Endopterygota</taxon>
        <taxon>Hymenoptera</taxon>
        <taxon>Apocrita</taxon>
        <taxon>Aculeata</taxon>
        <taxon>Vespoidea</taxon>
        <taxon>Vespidae</taxon>
        <taxon>Polistinae</taxon>
        <taxon>Polistini</taxon>
        <taxon>Polistes</taxon>
    </lineage>
</organism>
<name>A0ABM1I247_POLDO</name>
<comment type="similarity">
    <text evidence="1 9">Belongs to the sulfiredoxin family.</text>
</comment>
<evidence type="ECO:0000259" key="10">
    <source>
        <dbReference type="SMART" id="SM00470"/>
    </source>
</evidence>